<name>A0AAV4GCK8_9GAST</name>
<dbReference type="EMBL" id="BMAT01001337">
    <property type="protein sequence ID" value="GFR83498.1"/>
    <property type="molecule type" value="Genomic_DNA"/>
</dbReference>
<organism evidence="2 3">
    <name type="scientific">Elysia marginata</name>
    <dbReference type="NCBI Taxonomy" id="1093978"/>
    <lineage>
        <taxon>Eukaryota</taxon>
        <taxon>Metazoa</taxon>
        <taxon>Spiralia</taxon>
        <taxon>Lophotrochozoa</taxon>
        <taxon>Mollusca</taxon>
        <taxon>Gastropoda</taxon>
        <taxon>Heterobranchia</taxon>
        <taxon>Euthyneura</taxon>
        <taxon>Panpulmonata</taxon>
        <taxon>Sacoglossa</taxon>
        <taxon>Placobranchoidea</taxon>
        <taxon>Plakobranchidae</taxon>
        <taxon>Elysia</taxon>
    </lineage>
</organism>
<dbReference type="Proteomes" id="UP000762676">
    <property type="component" value="Unassembled WGS sequence"/>
</dbReference>
<accession>A0AAV4GCK8</accession>
<sequence>MNKPTTTEAIIRSSQLTGSSDYMAFQDLLDLNFGLSFKEQAFTYKLGIKANIVVISVIILPFLRRCRFLPERKSRLKYRYQLVLMSVFISESSSLLQLGIDQTASLPPIKPLPQTIQAN</sequence>
<evidence type="ECO:0000313" key="2">
    <source>
        <dbReference type="EMBL" id="GFR83498.1"/>
    </source>
</evidence>
<gene>
    <name evidence="2" type="ORF">ElyMa_000650800</name>
</gene>
<dbReference type="AlphaFoldDB" id="A0AAV4GCK8"/>
<evidence type="ECO:0000256" key="1">
    <source>
        <dbReference type="SAM" id="Phobius"/>
    </source>
</evidence>
<proteinExistence type="predicted"/>
<keyword evidence="1" id="KW-0472">Membrane</keyword>
<reference evidence="2 3" key="1">
    <citation type="journal article" date="2021" name="Elife">
        <title>Chloroplast acquisition without the gene transfer in kleptoplastic sea slugs, Plakobranchus ocellatus.</title>
        <authorList>
            <person name="Maeda T."/>
            <person name="Takahashi S."/>
            <person name="Yoshida T."/>
            <person name="Shimamura S."/>
            <person name="Takaki Y."/>
            <person name="Nagai Y."/>
            <person name="Toyoda A."/>
            <person name="Suzuki Y."/>
            <person name="Arimoto A."/>
            <person name="Ishii H."/>
            <person name="Satoh N."/>
            <person name="Nishiyama T."/>
            <person name="Hasebe M."/>
            <person name="Maruyama T."/>
            <person name="Minagawa J."/>
            <person name="Obokata J."/>
            <person name="Shigenobu S."/>
        </authorList>
    </citation>
    <scope>NUCLEOTIDE SEQUENCE [LARGE SCALE GENOMIC DNA]</scope>
</reference>
<keyword evidence="1" id="KW-1133">Transmembrane helix</keyword>
<comment type="caution">
    <text evidence="2">The sequence shown here is derived from an EMBL/GenBank/DDBJ whole genome shotgun (WGS) entry which is preliminary data.</text>
</comment>
<keyword evidence="1" id="KW-0812">Transmembrane</keyword>
<protein>
    <submittedName>
        <fullName evidence="2">Uncharacterized protein</fullName>
    </submittedName>
</protein>
<keyword evidence="3" id="KW-1185">Reference proteome</keyword>
<feature type="transmembrane region" description="Helical" evidence="1">
    <location>
        <begin position="42"/>
        <end position="62"/>
    </location>
</feature>
<evidence type="ECO:0000313" key="3">
    <source>
        <dbReference type="Proteomes" id="UP000762676"/>
    </source>
</evidence>